<dbReference type="AlphaFoldDB" id="A0A9E2SC57"/>
<dbReference type="Proteomes" id="UP000812270">
    <property type="component" value="Unassembled WGS sequence"/>
</dbReference>
<protein>
    <submittedName>
        <fullName evidence="2">DinB family protein</fullName>
    </submittedName>
</protein>
<sequence>MLIDDFNDIIDYWIAGLNHYTFEQLSTKPSAESWSLGQLYMHLLENTDFYIDQIAICISNNDFLNEAAANHANEMFRNNEFPDQLIEGPPENAATPQPISKHQLQAALVSLKMKMNRTASLMAKSDFKGKTKHPGLNYFGAEDWLRFAEMHFRHHLRQKARIDIFLQQLTAND</sequence>
<organism evidence="2 3">
    <name type="scientific">Pinibacter aurantiacus</name>
    <dbReference type="NCBI Taxonomy" id="2851599"/>
    <lineage>
        <taxon>Bacteria</taxon>
        <taxon>Pseudomonadati</taxon>
        <taxon>Bacteroidota</taxon>
        <taxon>Chitinophagia</taxon>
        <taxon>Chitinophagales</taxon>
        <taxon>Chitinophagaceae</taxon>
        <taxon>Pinibacter</taxon>
    </lineage>
</organism>
<name>A0A9E2SC57_9BACT</name>
<evidence type="ECO:0000259" key="1">
    <source>
        <dbReference type="Pfam" id="PF12867"/>
    </source>
</evidence>
<evidence type="ECO:0000313" key="2">
    <source>
        <dbReference type="EMBL" id="MBV4357190.1"/>
    </source>
</evidence>
<gene>
    <name evidence="2" type="ORF">KTO63_08545</name>
</gene>
<proteinExistence type="predicted"/>
<dbReference type="RefSeq" id="WP_217790803.1">
    <property type="nucleotide sequence ID" value="NZ_JAHSPG010000003.1"/>
</dbReference>
<keyword evidence="3" id="KW-1185">Reference proteome</keyword>
<dbReference type="EMBL" id="JAHSPG010000003">
    <property type="protein sequence ID" value="MBV4357190.1"/>
    <property type="molecule type" value="Genomic_DNA"/>
</dbReference>
<dbReference type="InterPro" id="IPR024775">
    <property type="entry name" value="DinB-like"/>
</dbReference>
<accession>A0A9E2SC57</accession>
<feature type="domain" description="DinB-like" evidence="1">
    <location>
        <begin position="21"/>
        <end position="158"/>
    </location>
</feature>
<reference evidence="2" key="1">
    <citation type="submission" date="2021-06" db="EMBL/GenBank/DDBJ databases">
        <authorList>
            <person name="Huq M.A."/>
        </authorList>
    </citation>
    <scope>NUCLEOTIDE SEQUENCE</scope>
    <source>
        <strain evidence="2">MAH-26</strain>
    </source>
</reference>
<evidence type="ECO:0000313" key="3">
    <source>
        <dbReference type="Proteomes" id="UP000812270"/>
    </source>
</evidence>
<dbReference type="Pfam" id="PF12867">
    <property type="entry name" value="DinB_2"/>
    <property type="match status" value="1"/>
</dbReference>
<comment type="caution">
    <text evidence="2">The sequence shown here is derived from an EMBL/GenBank/DDBJ whole genome shotgun (WGS) entry which is preliminary data.</text>
</comment>